<dbReference type="EMBL" id="JAPEIS010000001">
    <property type="protein sequence ID" value="KAJ8070984.1"/>
    <property type="molecule type" value="Genomic_DNA"/>
</dbReference>
<dbReference type="Pfam" id="PF20150">
    <property type="entry name" value="2EXR"/>
    <property type="match status" value="1"/>
</dbReference>
<dbReference type="InterPro" id="IPR045518">
    <property type="entry name" value="2EXR"/>
</dbReference>
<sequence>MSLSESISKDMESSTPQDQTTNDGIGMQESESDLISTAQEQETGTAQDEVGTTRVLVDAAEMAELRKKIESILSNQSRARRESPSFTLFPAFPLEIRRHVWKHALTGPHIHVITSRAATCSRITVIMQSCKEAYEEGLQLQFSHFTYCDYSSWGGANFHAVLPKHYMNPDADIMWVVQNKAGSILPCSLSLYDGRAPYRMVKILAIDYRVWTEPSVGRGNKWNPGSIDLVPFQMCEEIYIVLNEVAFSLFYSVDFVEPEDVHHEPFSSYWLTSQGYEKSGSVHFREAKERRKVWEGFREYCNNLEEGEVSSLMRPQDAPPIRYVIAKSAHDEASFKCFKNRKPITAGRNALTPLNKKLMPDELRVLTSDWDFSCDHPINCVPQADSDDDGYDEFEGGLEFDSNAEDVDVDESDTGTNTEPEDENL</sequence>
<dbReference type="PANTHER" id="PTHR35910">
    <property type="entry name" value="2EXR DOMAIN-CONTAINING PROTEIN"/>
    <property type="match status" value="1"/>
</dbReference>
<gene>
    <name evidence="3" type="ORF">OCU04_001336</name>
</gene>
<dbReference type="PANTHER" id="PTHR35910:SF6">
    <property type="entry name" value="2EXR DOMAIN-CONTAINING PROTEIN"/>
    <property type="match status" value="1"/>
</dbReference>
<feature type="compositionally biased region" description="Polar residues" evidence="1">
    <location>
        <begin position="33"/>
        <end position="46"/>
    </location>
</feature>
<accession>A0A9X0DPM2</accession>
<proteinExistence type="predicted"/>
<dbReference type="Proteomes" id="UP001152300">
    <property type="component" value="Unassembled WGS sequence"/>
</dbReference>
<protein>
    <recommendedName>
        <fullName evidence="2">2EXR domain-containing protein</fullName>
    </recommendedName>
</protein>
<name>A0A9X0DPM2_9HELO</name>
<feature type="domain" description="2EXR" evidence="2">
    <location>
        <begin position="86"/>
        <end position="174"/>
    </location>
</feature>
<feature type="compositionally biased region" description="Acidic residues" evidence="1">
    <location>
        <begin position="385"/>
        <end position="425"/>
    </location>
</feature>
<feature type="compositionally biased region" description="Polar residues" evidence="1">
    <location>
        <begin position="13"/>
        <end position="23"/>
    </location>
</feature>
<evidence type="ECO:0000313" key="4">
    <source>
        <dbReference type="Proteomes" id="UP001152300"/>
    </source>
</evidence>
<reference evidence="3" key="1">
    <citation type="submission" date="2022-11" db="EMBL/GenBank/DDBJ databases">
        <title>Genome Resource of Sclerotinia nivalis Strain SnTB1, a Plant Pathogen Isolated from American Ginseng.</title>
        <authorList>
            <person name="Fan S."/>
        </authorList>
    </citation>
    <scope>NUCLEOTIDE SEQUENCE</scope>
    <source>
        <strain evidence="3">SnTB1</strain>
    </source>
</reference>
<comment type="caution">
    <text evidence="3">The sequence shown here is derived from an EMBL/GenBank/DDBJ whole genome shotgun (WGS) entry which is preliminary data.</text>
</comment>
<evidence type="ECO:0000313" key="3">
    <source>
        <dbReference type="EMBL" id="KAJ8070984.1"/>
    </source>
</evidence>
<evidence type="ECO:0000259" key="2">
    <source>
        <dbReference type="Pfam" id="PF20150"/>
    </source>
</evidence>
<feature type="region of interest" description="Disordered" evidence="1">
    <location>
        <begin position="383"/>
        <end position="425"/>
    </location>
</feature>
<organism evidence="3 4">
    <name type="scientific">Sclerotinia nivalis</name>
    <dbReference type="NCBI Taxonomy" id="352851"/>
    <lineage>
        <taxon>Eukaryota</taxon>
        <taxon>Fungi</taxon>
        <taxon>Dikarya</taxon>
        <taxon>Ascomycota</taxon>
        <taxon>Pezizomycotina</taxon>
        <taxon>Leotiomycetes</taxon>
        <taxon>Helotiales</taxon>
        <taxon>Sclerotiniaceae</taxon>
        <taxon>Sclerotinia</taxon>
    </lineage>
</organism>
<keyword evidence="4" id="KW-1185">Reference proteome</keyword>
<feature type="region of interest" description="Disordered" evidence="1">
    <location>
        <begin position="1"/>
        <end position="52"/>
    </location>
</feature>
<dbReference type="AlphaFoldDB" id="A0A9X0DPM2"/>
<evidence type="ECO:0000256" key="1">
    <source>
        <dbReference type="SAM" id="MobiDB-lite"/>
    </source>
</evidence>
<dbReference type="OrthoDB" id="3518514at2759"/>